<dbReference type="PROSITE" id="PS51277">
    <property type="entry name" value="BURP"/>
    <property type="match status" value="1"/>
</dbReference>
<dbReference type="PANTHER" id="PTHR31236:SF45">
    <property type="entry name" value="BURP DOMAIN-CONTAINING PROTEIN"/>
    <property type="match status" value="1"/>
</dbReference>
<feature type="domain" description="BURP" evidence="1">
    <location>
        <begin position="47"/>
        <end position="269"/>
    </location>
</feature>
<dbReference type="InterPro" id="IPR004873">
    <property type="entry name" value="BURP_dom"/>
</dbReference>
<evidence type="ECO:0000313" key="3">
    <source>
        <dbReference type="Proteomes" id="UP001497522"/>
    </source>
</evidence>
<accession>A0ABP1AQS5</accession>
<name>A0ABP1AQS5_9BRYO</name>
<evidence type="ECO:0000259" key="1">
    <source>
        <dbReference type="PROSITE" id="PS51277"/>
    </source>
</evidence>
<keyword evidence="3" id="KW-1185">Reference proteome</keyword>
<reference evidence="2" key="1">
    <citation type="submission" date="2024-03" db="EMBL/GenBank/DDBJ databases">
        <authorList>
            <consortium name="ELIXIR-Norway"/>
            <consortium name="Elixir Norway"/>
        </authorList>
    </citation>
    <scope>NUCLEOTIDE SEQUENCE</scope>
</reference>
<dbReference type="Proteomes" id="UP001497522">
    <property type="component" value="Chromosome 15"/>
</dbReference>
<dbReference type="Pfam" id="PF03181">
    <property type="entry name" value="BURP"/>
    <property type="match status" value="1"/>
</dbReference>
<proteinExistence type="predicted"/>
<organism evidence="2 3">
    <name type="scientific">Sphagnum jensenii</name>
    <dbReference type="NCBI Taxonomy" id="128206"/>
    <lineage>
        <taxon>Eukaryota</taxon>
        <taxon>Viridiplantae</taxon>
        <taxon>Streptophyta</taxon>
        <taxon>Embryophyta</taxon>
        <taxon>Bryophyta</taxon>
        <taxon>Sphagnophytina</taxon>
        <taxon>Sphagnopsida</taxon>
        <taxon>Sphagnales</taxon>
        <taxon>Sphagnaceae</taxon>
        <taxon>Sphagnum</taxon>
    </lineage>
</organism>
<dbReference type="PANTHER" id="PTHR31236">
    <property type="entry name" value="BURP DOMAIN PROTEIN USPL1-LIKE"/>
    <property type="match status" value="1"/>
</dbReference>
<dbReference type="SMART" id="SM01045">
    <property type="entry name" value="BURP"/>
    <property type="match status" value="1"/>
</dbReference>
<dbReference type="EMBL" id="OZ023716">
    <property type="protein sequence ID" value="CAK9864922.1"/>
    <property type="molecule type" value="Genomic_DNA"/>
</dbReference>
<protein>
    <recommendedName>
        <fullName evidence="1">BURP domain-containing protein</fullName>
    </recommendedName>
</protein>
<dbReference type="InterPro" id="IPR044816">
    <property type="entry name" value="BURP"/>
</dbReference>
<sequence length="272" mass="29776">MTPIYHLLGLKAPKGHLVLAHKLGVFHSVLEVGKHVETCSDFMLPSYFLKSDLVKGSIIDLGVNFVHDTANPKRDFLPETVADTLPALKASNLPKLLQAFNISEGTETATDVEIAIFYCEGIANLPAEEKDASCPTSEKAMAEFVSSQLGENAKLFHTTVVPAKALTVGANLTIVDYNTRSADTEDNAVVCHNLPFPSQVYYCHKVSKTQVSQAILEAAEGLRINAVTLCHLDTSWWSVNHLAFKTLNVPRGTEVCHWAFVSTLVWVTRSNI</sequence>
<gene>
    <name evidence="2" type="ORF">CSSPJE1EN2_LOCUS7917</name>
</gene>
<evidence type="ECO:0000313" key="2">
    <source>
        <dbReference type="EMBL" id="CAK9864922.1"/>
    </source>
</evidence>